<dbReference type="InterPro" id="IPR027417">
    <property type="entry name" value="P-loop_NTPase"/>
</dbReference>
<dbReference type="Pfam" id="PF25601">
    <property type="entry name" value="AAA_lid_14"/>
    <property type="match status" value="1"/>
</dbReference>
<dbReference type="PROSITE" id="PS50045">
    <property type="entry name" value="SIGMA54_INTERACT_4"/>
    <property type="match status" value="1"/>
</dbReference>
<protein>
    <submittedName>
        <fullName evidence="9">Sigma-54-dependent Fis family transcriptional regulator</fullName>
    </submittedName>
</protein>
<dbReference type="CDD" id="cd00009">
    <property type="entry name" value="AAA"/>
    <property type="match status" value="1"/>
</dbReference>
<gene>
    <name evidence="9" type="ORF">F7D57_05315</name>
</gene>
<keyword evidence="2" id="KW-0067">ATP-binding</keyword>
<feature type="domain" description="Response regulatory" evidence="7">
    <location>
        <begin position="4"/>
        <end position="119"/>
    </location>
</feature>
<dbReference type="SUPFAM" id="SSF52172">
    <property type="entry name" value="CheY-like"/>
    <property type="match status" value="1"/>
</dbReference>
<evidence type="ECO:0000256" key="4">
    <source>
        <dbReference type="ARBA" id="ARBA00023163"/>
    </source>
</evidence>
<comment type="caution">
    <text evidence="9">The sequence shown here is derived from an EMBL/GenBank/DDBJ whole genome shotgun (WGS) entry which is preliminary data.</text>
</comment>
<proteinExistence type="predicted"/>
<dbReference type="PROSITE" id="PS50110">
    <property type="entry name" value="RESPONSE_REGULATORY"/>
    <property type="match status" value="1"/>
</dbReference>
<dbReference type="Pfam" id="PF02954">
    <property type="entry name" value="HTH_8"/>
    <property type="match status" value="1"/>
</dbReference>
<dbReference type="SMART" id="SM00382">
    <property type="entry name" value="AAA"/>
    <property type="match status" value="1"/>
</dbReference>
<dbReference type="GO" id="GO:0043565">
    <property type="term" value="F:sequence-specific DNA binding"/>
    <property type="evidence" value="ECO:0007669"/>
    <property type="project" value="InterPro"/>
</dbReference>
<dbReference type="InterPro" id="IPR001789">
    <property type="entry name" value="Sig_transdc_resp-reg_receiver"/>
</dbReference>
<dbReference type="InterPro" id="IPR002078">
    <property type="entry name" value="Sigma_54_int"/>
</dbReference>
<evidence type="ECO:0000256" key="1">
    <source>
        <dbReference type="ARBA" id="ARBA00022741"/>
    </source>
</evidence>
<evidence type="ECO:0000256" key="3">
    <source>
        <dbReference type="ARBA" id="ARBA00023015"/>
    </source>
</evidence>
<dbReference type="InterPro" id="IPR009057">
    <property type="entry name" value="Homeodomain-like_sf"/>
</dbReference>
<dbReference type="Pfam" id="PF00158">
    <property type="entry name" value="Sigma54_activat"/>
    <property type="match status" value="1"/>
</dbReference>
<evidence type="ECO:0000256" key="2">
    <source>
        <dbReference type="ARBA" id="ARBA00022840"/>
    </source>
</evidence>
<feature type="domain" description="Sigma-54 factor interaction" evidence="6">
    <location>
        <begin position="133"/>
        <end position="362"/>
    </location>
</feature>
<dbReference type="SMART" id="SM00448">
    <property type="entry name" value="REC"/>
    <property type="match status" value="1"/>
</dbReference>
<dbReference type="InterPro" id="IPR058031">
    <property type="entry name" value="AAA_lid_NorR"/>
</dbReference>
<evidence type="ECO:0000313" key="10">
    <source>
        <dbReference type="Proteomes" id="UP000405805"/>
    </source>
</evidence>
<dbReference type="Gene3D" id="1.10.8.60">
    <property type="match status" value="1"/>
</dbReference>
<dbReference type="GO" id="GO:0006355">
    <property type="term" value="P:regulation of DNA-templated transcription"/>
    <property type="evidence" value="ECO:0007669"/>
    <property type="project" value="InterPro"/>
</dbReference>
<feature type="modified residue" description="4-aspartylphosphate" evidence="5">
    <location>
        <position position="54"/>
    </location>
</feature>
<sequence length="434" mass="49198">MTKRIIVIEDSMTFCERICNMLKRQGWETSKAYNMRKGMELVREADEFTIVLSDLRLPDGDGIQLLEWMRENGYENQFVIMTDYESYSSAVAAIKKGAANYFPKSEMQGELFEFLNALWKGNEHIAKSREKIFARTSEAFTKVIELVNMFAPIQITVMILGESGTGKEHIARMIHEKSKRANKPFVTLDCGTLNEQLAASTLLGHEKGAFTGADNARVGVFEEAKGGTLFLDEIGNLSLEVQKMLLRVVQEQRFRRVGGTKDIEADVRLVLATNEDLGKAVNNDTFKHDLLQRLCETIIELPPLREAVEDVRPLAEFFLRRYKLRFGKEIDGFSTGAIKALETYTWPGNVRELKRVIKNAVVMAKEKQITEENLKFDSFSGTTTVTTALRDTDSERERIIGALKLAKGNHTKAAEILRIGRTTLYNLKEKYGIE</sequence>
<dbReference type="GO" id="GO:0005524">
    <property type="term" value="F:ATP binding"/>
    <property type="evidence" value="ECO:0007669"/>
    <property type="project" value="UniProtKB-KW"/>
</dbReference>
<dbReference type="InterPro" id="IPR001763">
    <property type="entry name" value="Rhodanese-like_dom"/>
</dbReference>
<evidence type="ECO:0000313" key="9">
    <source>
        <dbReference type="EMBL" id="MQO09152.1"/>
    </source>
</evidence>
<dbReference type="SUPFAM" id="SSF46689">
    <property type="entry name" value="Homeodomain-like"/>
    <property type="match status" value="1"/>
</dbReference>
<dbReference type="Gene3D" id="3.40.50.2300">
    <property type="match status" value="1"/>
</dbReference>
<dbReference type="FunFam" id="3.40.50.300:FF:000006">
    <property type="entry name" value="DNA-binding transcriptional regulator NtrC"/>
    <property type="match status" value="1"/>
</dbReference>
<accession>A0AA90VFX1</accession>
<evidence type="ECO:0000256" key="5">
    <source>
        <dbReference type="PROSITE-ProRule" id="PRU00169"/>
    </source>
</evidence>
<evidence type="ECO:0000259" key="6">
    <source>
        <dbReference type="PROSITE" id="PS50045"/>
    </source>
</evidence>
<dbReference type="InterPro" id="IPR002197">
    <property type="entry name" value="HTH_Fis"/>
</dbReference>
<dbReference type="GO" id="GO:0000160">
    <property type="term" value="P:phosphorelay signal transduction system"/>
    <property type="evidence" value="ECO:0007669"/>
    <property type="project" value="InterPro"/>
</dbReference>
<dbReference type="PROSITE" id="PS50206">
    <property type="entry name" value="RHODANESE_3"/>
    <property type="match status" value="1"/>
</dbReference>
<keyword evidence="1" id="KW-0547">Nucleotide-binding</keyword>
<evidence type="ECO:0000259" key="8">
    <source>
        <dbReference type="PROSITE" id="PS50206"/>
    </source>
</evidence>
<dbReference type="AlphaFoldDB" id="A0AA90VFX1"/>
<organism evidence="9 10">
    <name type="scientific">Segatella copri</name>
    <dbReference type="NCBI Taxonomy" id="165179"/>
    <lineage>
        <taxon>Bacteria</taxon>
        <taxon>Pseudomonadati</taxon>
        <taxon>Bacteroidota</taxon>
        <taxon>Bacteroidia</taxon>
        <taxon>Bacteroidales</taxon>
        <taxon>Prevotellaceae</taxon>
        <taxon>Segatella</taxon>
    </lineage>
</organism>
<dbReference type="PRINTS" id="PR01590">
    <property type="entry name" value="HTHFIS"/>
</dbReference>
<name>A0AA90VFX1_9BACT</name>
<dbReference type="EMBL" id="VZBP01000064">
    <property type="protein sequence ID" value="MQO09152.1"/>
    <property type="molecule type" value="Genomic_DNA"/>
</dbReference>
<dbReference type="PANTHER" id="PTHR32071:SF81">
    <property type="entry name" value="PROPIONATE CATABOLISM OPERON REGULATORY PROTEIN"/>
    <property type="match status" value="1"/>
</dbReference>
<evidence type="ECO:0000259" key="7">
    <source>
        <dbReference type="PROSITE" id="PS50110"/>
    </source>
</evidence>
<dbReference type="Gene3D" id="3.40.50.300">
    <property type="entry name" value="P-loop containing nucleotide triphosphate hydrolases"/>
    <property type="match status" value="1"/>
</dbReference>
<keyword evidence="5" id="KW-0597">Phosphoprotein</keyword>
<dbReference type="InterPro" id="IPR025662">
    <property type="entry name" value="Sigma_54_int_dom_ATP-bd_1"/>
</dbReference>
<dbReference type="RefSeq" id="WP_153096651.1">
    <property type="nucleotide sequence ID" value="NZ_VZBP01000064.1"/>
</dbReference>
<keyword evidence="4" id="KW-0804">Transcription</keyword>
<dbReference type="PROSITE" id="PS00675">
    <property type="entry name" value="SIGMA54_INTERACT_1"/>
    <property type="match status" value="1"/>
</dbReference>
<dbReference type="PANTHER" id="PTHR32071">
    <property type="entry name" value="TRANSCRIPTIONAL REGULATORY PROTEIN"/>
    <property type="match status" value="1"/>
</dbReference>
<dbReference type="SUPFAM" id="SSF52540">
    <property type="entry name" value="P-loop containing nucleoside triphosphate hydrolases"/>
    <property type="match status" value="1"/>
</dbReference>
<reference evidence="10" key="1">
    <citation type="submission" date="2019-09" db="EMBL/GenBank/DDBJ databases">
        <title>Distinct polysaccharide growth profiles of human intestinal Prevotella copri isolates.</title>
        <authorList>
            <person name="Fehlner-Peach H."/>
            <person name="Magnabosco C."/>
            <person name="Raghavan V."/>
            <person name="Scher J.U."/>
            <person name="Tett A."/>
            <person name="Cox L.M."/>
            <person name="Gottsegen C."/>
            <person name="Watters A."/>
            <person name="Wiltshire- Gordon J.D."/>
            <person name="Segata N."/>
            <person name="Bonneau R."/>
            <person name="Littman D.R."/>
        </authorList>
    </citation>
    <scope>NUCLEOTIDE SEQUENCE [LARGE SCALE GENOMIC DNA]</scope>
    <source>
        <strain evidence="10">iA624</strain>
    </source>
</reference>
<dbReference type="InterPro" id="IPR011006">
    <property type="entry name" value="CheY-like_superfamily"/>
</dbReference>
<dbReference type="Proteomes" id="UP000405805">
    <property type="component" value="Unassembled WGS sequence"/>
</dbReference>
<dbReference type="Gene3D" id="1.10.10.60">
    <property type="entry name" value="Homeodomain-like"/>
    <property type="match status" value="1"/>
</dbReference>
<keyword evidence="3" id="KW-0805">Transcription regulation</keyword>
<dbReference type="InterPro" id="IPR003593">
    <property type="entry name" value="AAA+_ATPase"/>
</dbReference>
<dbReference type="Pfam" id="PF00072">
    <property type="entry name" value="Response_reg"/>
    <property type="match status" value="1"/>
</dbReference>
<feature type="domain" description="Rhodanese" evidence="8">
    <location>
        <begin position="3"/>
        <end position="50"/>
    </location>
</feature>